<accession>A0A2S0MQ58</accession>
<dbReference type="InterPro" id="IPR012132">
    <property type="entry name" value="GMC_OxRdtase"/>
</dbReference>
<dbReference type="PIRSF" id="PIRSF000137">
    <property type="entry name" value="Alcohol_oxidase"/>
    <property type="match status" value="1"/>
</dbReference>
<proteinExistence type="inferred from homology"/>
<name>A0A2S0MQ58_9RHOB</name>
<evidence type="ECO:0000256" key="2">
    <source>
        <dbReference type="ARBA" id="ARBA00010790"/>
    </source>
</evidence>
<dbReference type="PROSITE" id="PS00624">
    <property type="entry name" value="GMC_OXRED_2"/>
    <property type="match status" value="1"/>
</dbReference>
<dbReference type="KEGG" id="thas:C6Y53_10165"/>
<dbReference type="Pfam" id="PF00732">
    <property type="entry name" value="GMC_oxred_N"/>
    <property type="match status" value="1"/>
</dbReference>
<dbReference type="Pfam" id="PF05199">
    <property type="entry name" value="GMC_oxred_C"/>
    <property type="match status" value="1"/>
</dbReference>
<dbReference type="SUPFAM" id="SSF51905">
    <property type="entry name" value="FAD/NAD(P)-binding domain"/>
    <property type="match status" value="1"/>
</dbReference>
<dbReference type="InterPro" id="IPR000172">
    <property type="entry name" value="GMC_OxRdtase_N"/>
</dbReference>
<evidence type="ECO:0000256" key="1">
    <source>
        <dbReference type="ARBA" id="ARBA00001974"/>
    </source>
</evidence>
<keyword evidence="4 5" id="KW-0274">FAD</keyword>
<evidence type="ECO:0000256" key="3">
    <source>
        <dbReference type="ARBA" id="ARBA00022630"/>
    </source>
</evidence>
<dbReference type="Gene3D" id="3.50.50.60">
    <property type="entry name" value="FAD/NAD(P)-binding domain"/>
    <property type="match status" value="1"/>
</dbReference>
<organism evidence="7 8">
    <name type="scientific">Pukyongiella litopenaei</name>
    <dbReference type="NCBI Taxonomy" id="2605946"/>
    <lineage>
        <taxon>Bacteria</taxon>
        <taxon>Pseudomonadati</taxon>
        <taxon>Pseudomonadota</taxon>
        <taxon>Alphaproteobacteria</taxon>
        <taxon>Rhodobacterales</taxon>
        <taxon>Paracoccaceae</taxon>
        <taxon>Pukyongiella</taxon>
    </lineage>
</organism>
<reference evidence="8" key="1">
    <citation type="submission" date="2018-03" db="EMBL/GenBank/DDBJ databases">
        <title>Genomic analysis of the strain SH-1 isolated from shrimp intestine.</title>
        <authorList>
            <person name="Kim Y.-S."/>
            <person name="Kim S.-E."/>
            <person name="Kim K.-H."/>
        </authorList>
    </citation>
    <scope>NUCLEOTIDE SEQUENCE [LARGE SCALE GENOMIC DNA]</scope>
    <source>
        <strain evidence="8">SH-1</strain>
    </source>
</reference>
<dbReference type="SUPFAM" id="SSF54373">
    <property type="entry name" value="FAD-linked reductases, C-terminal domain"/>
    <property type="match status" value="1"/>
</dbReference>
<dbReference type="GO" id="GO:0016614">
    <property type="term" value="F:oxidoreductase activity, acting on CH-OH group of donors"/>
    <property type="evidence" value="ECO:0007669"/>
    <property type="project" value="InterPro"/>
</dbReference>
<evidence type="ECO:0000313" key="7">
    <source>
        <dbReference type="EMBL" id="AVO38030.1"/>
    </source>
</evidence>
<feature type="binding site" evidence="5">
    <location>
        <position position="81"/>
    </location>
    <ligand>
        <name>FAD</name>
        <dbReference type="ChEBI" id="CHEBI:57692"/>
    </ligand>
</feature>
<evidence type="ECO:0000256" key="5">
    <source>
        <dbReference type="PIRSR" id="PIRSR000137-2"/>
    </source>
</evidence>
<sequence>MDWDHIIVGAGSAGCVLAKRLADAGRRVLLLEAGGRDNYHWVHIPIGYLYCIGNPRTDWMFRTAPEAGLNGRSLIYPRGKVLGGCSSINGMLYLRGQAADYDGWRQMGLTGWGWDDVLPCFKRSEDYVDGASELHGAGGEWRVENQRLRWEVLDRWAEAAQAWGLPATTDFNTGDNEGVGYFRVNQRRGWRMNTARAFLRTVTGKGLKVETRAHTRRVLIEAGRAVGVEYEQGGRVRTARAAGDVILSAGAIGSPQILQLSGLGPGALLQRHGIEVLRDIPGVGANLQDHLQLRCAWRLTGAKTLNTLAASIWGKARIGLEYAVNRSGPMSMAPSQMGAFSKSRPDLETPDLEYHVQPLSLEAFGQPLHDFPAITASVCNLRPESRGVVEITSPDPGAAPRIAPNYLSTPGDRAVAVAAIRQARAIMAQAPMQGYAPEEIKPGPEADDAGSLARAAGDIGTTIFHPTCTVRMGPGDDAPLDAALRLRGVAGLRVADASAMPAITSGNTNSPTIMIAEKAAGMILSESR</sequence>
<keyword evidence="8" id="KW-1185">Reference proteome</keyword>
<comment type="cofactor">
    <cofactor evidence="1 5">
        <name>FAD</name>
        <dbReference type="ChEBI" id="CHEBI:57692"/>
    </cofactor>
</comment>
<dbReference type="AlphaFoldDB" id="A0A2S0MQ58"/>
<dbReference type="Proteomes" id="UP000237655">
    <property type="component" value="Chromosome"/>
</dbReference>
<keyword evidence="3" id="KW-0285">Flavoprotein</keyword>
<protein>
    <submittedName>
        <fullName evidence="7">FAD-binding protein</fullName>
    </submittedName>
</protein>
<gene>
    <name evidence="7" type="ORF">C6Y53_10165</name>
</gene>
<comment type="similarity">
    <text evidence="2">Belongs to the GMC oxidoreductase family.</text>
</comment>
<dbReference type="InterPro" id="IPR007867">
    <property type="entry name" value="GMC_OxRtase_C"/>
</dbReference>
<dbReference type="InterPro" id="IPR036188">
    <property type="entry name" value="FAD/NAD-bd_sf"/>
</dbReference>
<evidence type="ECO:0000313" key="8">
    <source>
        <dbReference type="Proteomes" id="UP000237655"/>
    </source>
</evidence>
<feature type="domain" description="Glucose-methanol-choline oxidoreductase N-terminal" evidence="6">
    <location>
        <begin position="250"/>
        <end position="264"/>
    </location>
</feature>
<dbReference type="Gene3D" id="3.30.560.10">
    <property type="entry name" value="Glucose Oxidase, domain 3"/>
    <property type="match status" value="1"/>
</dbReference>
<dbReference type="EMBL" id="CP027665">
    <property type="protein sequence ID" value="AVO38030.1"/>
    <property type="molecule type" value="Genomic_DNA"/>
</dbReference>
<evidence type="ECO:0000259" key="6">
    <source>
        <dbReference type="PROSITE" id="PS00624"/>
    </source>
</evidence>
<dbReference type="PANTHER" id="PTHR11552:SF147">
    <property type="entry name" value="CHOLINE DEHYDROGENASE, MITOCHONDRIAL"/>
    <property type="match status" value="1"/>
</dbReference>
<dbReference type="PANTHER" id="PTHR11552">
    <property type="entry name" value="GLUCOSE-METHANOL-CHOLINE GMC OXIDOREDUCTASE"/>
    <property type="match status" value="1"/>
</dbReference>
<evidence type="ECO:0000256" key="4">
    <source>
        <dbReference type="ARBA" id="ARBA00022827"/>
    </source>
</evidence>
<dbReference type="RefSeq" id="WP_106472347.1">
    <property type="nucleotide sequence ID" value="NZ_CP027665.1"/>
</dbReference>
<dbReference type="GO" id="GO:0050660">
    <property type="term" value="F:flavin adenine dinucleotide binding"/>
    <property type="evidence" value="ECO:0007669"/>
    <property type="project" value="InterPro"/>
</dbReference>